<dbReference type="STRING" id="1777.AWC07_05020"/>
<name>A0A1X1VPV6_MYCGS</name>
<protein>
    <submittedName>
        <fullName evidence="1">Uncharacterized protein</fullName>
    </submittedName>
</protein>
<dbReference type="EMBL" id="LQOX01000090">
    <property type="protein sequence ID" value="ORV71110.1"/>
    <property type="molecule type" value="Genomic_DNA"/>
</dbReference>
<evidence type="ECO:0000313" key="1">
    <source>
        <dbReference type="EMBL" id="ORV71110.1"/>
    </source>
</evidence>
<dbReference type="RefSeq" id="WP_036409211.1">
    <property type="nucleotide sequence ID" value="NZ_LQOX01000090.1"/>
</dbReference>
<keyword evidence="2" id="KW-1185">Reference proteome</keyword>
<dbReference type="AlphaFoldDB" id="A0A1X1VPV6"/>
<organism evidence="1 2">
    <name type="scientific">Mycobacterium gastri</name>
    <dbReference type="NCBI Taxonomy" id="1777"/>
    <lineage>
        <taxon>Bacteria</taxon>
        <taxon>Bacillati</taxon>
        <taxon>Actinomycetota</taxon>
        <taxon>Actinomycetes</taxon>
        <taxon>Mycobacteriales</taxon>
        <taxon>Mycobacteriaceae</taxon>
        <taxon>Mycobacterium</taxon>
    </lineage>
</organism>
<comment type="caution">
    <text evidence="1">The sequence shown here is derived from an EMBL/GenBank/DDBJ whole genome shotgun (WGS) entry which is preliminary data.</text>
</comment>
<gene>
    <name evidence="1" type="ORF">AWC07_05020</name>
</gene>
<sequence length="62" mass="6420">MTRGLVIGEALAGSVEVRLPPSTAANVAAGLAKPGRVDRGLLGADRRARLRRISVDELDSPA</sequence>
<dbReference type="Proteomes" id="UP000193738">
    <property type="component" value="Unassembled WGS sequence"/>
</dbReference>
<proteinExistence type="predicted"/>
<accession>A0A1X1VPV6</accession>
<reference evidence="1 2" key="1">
    <citation type="submission" date="2016-01" db="EMBL/GenBank/DDBJ databases">
        <title>The new phylogeny of the genus Mycobacterium.</title>
        <authorList>
            <person name="Tarcisio F."/>
            <person name="Conor M."/>
            <person name="Antonella G."/>
            <person name="Elisabetta G."/>
            <person name="Giulia F.S."/>
            <person name="Sara T."/>
            <person name="Anna F."/>
            <person name="Clotilde B."/>
            <person name="Roberto B."/>
            <person name="Veronica D.S."/>
            <person name="Fabio R."/>
            <person name="Monica P."/>
            <person name="Olivier J."/>
            <person name="Enrico T."/>
            <person name="Nicola S."/>
        </authorList>
    </citation>
    <scope>NUCLEOTIDE SEQUENCE [LARGE SCALE GENOMIC DNA]</scope>
    <source>
        <strain evidence="1 2">DSM 43505</strain>
    </source>
</reference>
<evidence type="ECO:0000313" key="2">
    <source>
        <dbReference type="Proteomes" id="UP000193738"/>
    </source>
</evidence>